<evidence type="ECO:0000256" key="2">
    <source>
        <dbReference type="ARBA" id="ARBA00022741"/>
    </source>
</evidence>
<keyword evidence="6" id="KW-0238">DNA-binding</keyword>
<dbReference type="SUPFAM" id="SSF46785">
    <property type="entry name" value="Winged helix' DNA-binding domain"/>
    <property type="match status" value="1"/>
</dbReference>
<evidence type="ECO:0000256" key="1">
    <source>
        <dbReference type="ARBA" id="ARBA00022598"/>
    </source>
</evidence>
<keyword evidence="4 6" id="KW-0092">Biotin</keyword>
<evidence type="ECO:0000259" key="7">
    <source>
        <dbReference type="PROSITE" id="PS51733"/>
    </source>
</evidence>
<evidence type="ECO:0000256" key="3">
    <source>
        <dbReference type="ARBA" id="ARBA00022840"/>
    </source>
</evidence>
<dbReference type="InterPro" id="IPR013196">
    <property type="entry name" value="HTH_11"/>
</dbReference>
<dbReference type="InterPro" id="IPR008988">
    <property type="entry name" value="Transcriptional_repressor_C"/>
</dbReference>
<organism evidence="8 9">
    <name type="scientific">Desulfurella multipotens</name>
    <dbReference type="NCBI Taxonomy" id="79269"/>
    <lineage>
        <taxon>Bacteria</taxon>
        <taxon>Pseudomonadati</taxon>
        <taxon>Campylobacterota</taxon>
        <taxon>Desulfurellia</taxon>
        <taxon>Desulfurellales</taxon>
        <taxon>Desulfurellaceae</taxon>
        <taxon>Desulfurella</taxon>
    </lineage>
</organism>
<dbReference type="GO" id="GO:0005524">
    <property type="term" value="F:ATP binding"/>
    <property type="evidence" value="ECO:0007669"/>
    <property type="project" value="UniProtKB-UniRule"/>
</dbReference>
<evidence type="ECO:0000256" key="6">
    <source>
        <dbReference type="HAMAP-Rule" id="MF_00978"/>
    </source>
</evidence>
<comment type="caution">
    <text evidence="6">Lacks conserved residue(s) required for the propagation of feature annotation.</text>
</comment>
<dbReference type="PANTHER" id="PTHR12835">
    <property type="entry name" value="BIOTIN PROTEIN LIGASE"/>
    <property type="match status" value="1"/>
</dbReference>
<comment type="similarity">
    <text evidence="6">Belongs to the biotin--protein ligase family.</text>
</comment>
<feature type="binding site" evidence="6">
    <location>
        <begin position="122"/>
        <end position="124"/>
    </location>
    <ligand>
        <name>biotin</name>
        <dbReference type="ChEBI" id="CHEBI:57586"/>
    </ligand>
</feature>
<comment type="function">
    <text evidence="6">Acts both as a biotin--[acetyl-CoA-carboxylase] ligase and a repressor.</text>
</comment>
<name>A0A1G6HLB6_9BACT</name>
<protein>
    <recommendedName>
        <fullName evidence="6">Bifunctional ligase/repressor BirA</fullName>
    </recommendedName>
    <alternativeName>
        <fullName evidence="6">Biotin--[acetyl-CoA-carboxylase] ligase</fullName>
        <ecNumber evidence="6">6.3.4.15</ecNumber>
    </alternativeName>
    <alternativeName>
        <fullName evidence="6">Biotin--protein ligase</fullName>
    </alternativeName>
    <alternativeName>
        <fullName evidence="6">Biotin-[acetyl-CoA carboxylase] synthetase</fullName>
    </alternativeName>
</protein>
<dbReference type="GO" id="GO:0005737">
    <property type="term" value="C:cytoplasm"/>
    <property type="evidence" value="ECO:0007669"/>
    <property type="project" value="TreeGrafter"/>
</dbReference>
<dbReference type="Pfam" id="PF03099">
    <property type="entry name" value="BPL_LplA_LipB"/>
    <property type="match status" value="1"/>
</dbReference>
<dbReference type="PANTHER" id="PTHR12835:SF5">
    <property type="entry name" value="BIOTIN--PROTEIN LIGASE"/>
    <property type="match status" value="1"/>
</dbReference>
<dbReference type="AlphaFoldDB" id="A0A1G6HLB6"/>
<sequence length="321" mass="36794">MNITQIILETLSNNKNEFVSSENLCAKTQISRIAIWQHIKKLKNAGYLIEAKRGVGYKLIQKPPDLLNVYEIHKLKENKAVENVIFFENTTSTMDEAGKLLQNSRDLAHKTLIVALSQTEGRGRKNRHWLSFGQNIYASYIYLPKNLGPQDGLFVMFAGCIAVCMALNDIGVQAKIKWPNDCLVDGKKISGILVDVKSDMSFIEELVIGFGVNVNWQNIPEEINATSTYEITKTIIDRLNLLDKIMYYLFLLIKLIENNYKKNILKLWKLYETTLKKRVEIVSDNKKIQGVAKDIDEYGFLLVETQHGMQRIITCDNLRFL</sequence>
<dbReference type="Gene3D" id="3.30.930.10">
    <property type="entry name" value="Bira Bifunctional Protein, Domain 2"/>
    <property type="match status" value="1"/>
</dbReference>
<dbReference type="InterPro" id="IPR036388">
    <property type="entry name" value="WH-like_DNA-bd_sf"/>
</dbReference>
<feature type="DNA-binding region" description="H-T-H motif" evidence="6">
    <location>
        <begin position="21"/>
        <end position="40"/>
    </location>
</feature>
<dbReference type="InterPro" id="IPR004408">
    <property type="entry name" value="Biotin_CoA_COase_ligase"/>
</dbReference>
<evidence type="ECO:0000256" key="5">
    <source>
        <dbReference type="ARBA" id="ARBA00047846"/>
    </source>
</evidence>
<keyword evidence="6" id="KW-0805">Transcription regulation</keyword>
<evidence type="ECO:0000256" key="4">
    <source>
        <dbReference type="ARBA" id="ARBA00023267"/>
    </source>
</evidence>
<dbReference type="EC" id="6.3.4.15" evidence="6"/>
<gene>
    <name evidence="6" type="primary">birA</name>
    <name evidence="8" type="ORF">SAMN05660835_00018</name>
</gene>
<dbReference type="Pfam" id="PF08279">
    <property type="entry name" value="HTH_11"/>
    <property type="match status" value="1"/>
</dbReference>
<dbReference type="InterPro" id="IPR030855">
    <property type="entry name" value="Bifunct_BirA"/>
</dbReference>
<dbReference type="HAMAP" id="MF_00978">
    <property type="entry name" value="Bifunct_BirA"/>
    <property type="match status" value="1"/>
</dbReference>
<dbReference type="RefSeq" id="WP_092127262.1">
    <property type="nucleotide sequence ID" value="NZ_FMYU01000001.1"/>
</dbReference>
<dbReference type="SUPFAM" id="SSF50037">
    <property type="entry name" value="C-terminal domain of transcriptional repressors"/>
    <property type="match status" value="1"/>
</dbReference>
<dbReference type="GO" id="GO:0004077">
    <property type="term" value="F:biotin--[biotin carboxyl-carrier protein] ligase activity"/>
    <property type="evidence" value="ECO:0007669"/>
    <property type="project" value="UniProtKB-UniRule"/>
</dbReference>
<dbReference type="InterPro" id="IPR004143">
    <property type="entry name" value="BPL_LPL_catalytic"/>
</dbReference>
<keyword evidence="3 6" id="KW-0067">ATP-binding</keyword>
<dbReference type="Proteomes" id="UP000199411">
    <property type="component" value="Unassembled WGS sequence"/>
</dbReference>
<keyword evidence="1 6" id="KW-0436">Ligase</keyword>
<dbReference type="Gene3D" id="2.30.30.100">
    <property type="match status" value="1"/>
</dbReference>
<feature type="binding site" evidence="6">
    <location>
        <position position="118"/>
    </location>
    <ligand>
        <name>biotin</name>
        <dbReference type="ChEBI" id="CHEBI:57586"/>
    </ligand>
</feature>
<dbReference type="OrthoDB" id="9807064at2"/>
<dbReference type="CDD" id="cd16442">
    <property type="entry name" value="BPL"/>
    <property type="match status" value="1"/>
</dbReference>
<dbReference type="Pfam" id="PF02237">
    <property type="entry name" value="BPL_C"/>
    <property type="match status" value="1"/>
</dbReference>
<evidence type="ECO:0000313" key="8">
    <source>
        <dbReference type="EMBL" id="SDB95011.1"/>
    </source>
</evidence>
<dbReference type="SUPFAM" id="SSF55681">
    <property type="entry name" value="Class II aaRS and biotin synthetases"/>
    <property type="match status" value="1"/>
</dbReference>
<feature type="binding site" evidence="6">
    <location>
        <position position="188"/>
    </location>
    <ligand>
        <name>biotin</name>
        <dbReference type="ChEBI" id="CHEBI:57586"/>
    </ligand>
</feature>
<dbReference type="PROSITE" id="PS51733">
    <property type="entry name" value="BPL_LPL_CATALYTIC"/>
    <property type="match status" value="1"/>
</dbReference>
<keyword evidence="6" id="KW-0804">Transcription</keyword>
<dbReference type="GO" id="GO:0006355">
    <property type="term" value="P:regulation of DNA-templated transcription"/>
    <property type="evidence" value="ECO:0007669"/>
    <property type="project" value="UniProtKB-UniRule"/>
</dbReference>
<dbReference type="InterPro" id="IPR045864">
    <property type="entry name" value="aa-tRNA-synth_II/BPL/LPL"/>
</dbReference>
<evidence type="ECO:0000313" key="9">
    <source>
        <dbReference type="Proteomes" id="UP000199411"/>
    </source>
</evidence>
<dbReference type="Gene3D" id="1.10.10.10">
    <property type="entry name" value="Winged helix-like DNA-binding domain superfamily/Winged helix DNA-binding domain"/>
    <property type="match status" value="1"/>
</dbReference>
<accession>A0A1G6HLB6</accession>
<reference evidence="9" key="1">
    <citation type="submission" date="2016-10" db="EMBL/GenBank/DDBJ databases">
        <authorList>
            <person name="Varghese N."/>
            <person name="Submissions S."/>
        </authorList>
    </citation>
    <scope>NUCLEOTIDE SEQUENCE [LARGE SCALE GENOMIC DNA]</scope>
    <source>
        <strain evidence="9">DSM 8415</strain>
    </source>
</reference>
<dbReference type="NCBIfam" id="TIGR00121">
    <property type="entry name" value="birA_ligase"/>
    <property type="match status" value="1"/>
</dbReference>
<dbReference type="GO" id="GO:0003677">
    <property type="term" value="F:DNA binding"/>
    <property type="evidence" value="ECO:0007669"/>
    <property type="project" value="UniProtKB-UniRule"/>
</dbReference>
<keyword evidence="6" id="KW-0678">Repressor</keyword>
<proteinExistence type="inferred from homology"/>
<keyword evidence="9" id="KW-1185">Reference proteome</keyword>
<feature type="domain" description="BPL/LPL catalytic" evidence="7">
    <location>
        <begin position="85"/>
        <end position="257"/>
    </location>
</feature>
<dbReference type="InterPro" id="IPR036390">
    <property type="entry name" value="WH_DNA-bd_sf"/>
</dbReference>
<dbReference type="EMBL" id="FMYU01000001">
    <property type="protein sequence ID" value="SDB95011.1"/>
    <property type="molecule type" value="Genomic_DNA"/>
</dbReference>
<comment type="catalytic activity">
    <reaction evidence="5 6">
        <text>biotin + L-lysyl-[protein] + ATP = N(6)-biotinyl-L-lysyl-[protein] + AMP + diphosphate + H(+)</text>
        <dbReference type="Rhea" id="RHEA:11756"/>
        <dbReference type="Rhea" id="RHEA-COMP:9752"/>
        <dbReference type="Rhea" id="RHEA-COMP:10505"/>
        <dbReference type="ChEBI" id="CHEBI:15378"/>
        <dbReference type="ChEBI" id="CHEBI:29969"/>
        <dbReference type="ChEBI" id="CHEBI:30616"/>
        <dbReference type="ChEBI" id="CHEBI:33019"/>
        <dbReference type="ChEBI" id="CHEBI:57586"/>
        <dbReference type="ChEBI" id="CHEBI:83144"/>
        <dbReference type="ChEBI" id="CHEBI:456215"/>
        <dbReference type="EC" id="6.3.4.15"/>
    </reaction>
</comment>
<dbReference type="InterPro" id="IPR003142">
    <property type="entry name" value="BPL_C"/>
</dbReference>
<keyword evidence="2 6" id="KW-0547">Nucleotide-binding</keyword>